<dbReference type="InterPro" id="IPR001792">
    <property type="entry name" value="Acylphosphatase-like_dom"/>
</dbReference>
<comment type="catalytic activity">
    <reaction evidence="3 4 5">
        <text>an acyl phosphate + H2O = a carboxylate + phosphate + H(+)</text>
        <dbReference type="Rhea" id="RHEA:14965"/>
        <dbReference type="ChEBI" id="CHEBI:15377"/>
        <dbReference type="ChEBI" id="CHEBI:15378"/>
        <dbReference type="ChEBI" id="CHEBI:29067"/>
        <dbReference type="ChEBI" id="CHEBI:43474"/>
        <dbReference type="ChEBI" id="CHEBI:59918"/>
        <dbReference type="EC" id="3.6.1.7"/>
    </reaction>
</comment>
<dbReference type="EMBL" id="JACDXJ010000001">
    <property type="protein sequence ID" value="MBA1157705.1"/>
    <property type="molecule type" value="Genomic_DNA"/>
</dbReference>
<dbReference type="Proteomes" id="UP000572984">
    <property type="component" value="Unassembled WGS sequence"/>
</dbReference>
<reference evidence="8 9" key="1">
    <citation type="submission" date="2020-07" db="EMBL/GenBank/DDBJ databases">
        <title>Draft genome and description of Microvirga mediterraneensis Marseille-Q2068 sp. nov.</title>
        <authorList>
            <person name="Boxberger M."/>
        </authorList>
    </citation>
    <scope>NUCLEOTIDE SEQUENCE [LARGE SCALE GENOMIC DNA]</scope>
    <source>
        <strain evidence="8 9">Marseille-Q2068</strain>
    </source>
</reference>
<dbReference type="PANTHER" id="PTHR47268">
    <property type="entry name" value="ACYLPHOSPHATASE"/>
    <property type="match status" value="1"/>
</dbReference>
<evidence type="ECO:0000313" key="9">
    <source>
        <dbReference type="Proteomes" id="UP000572984"/>
    </source>
</evidence>
<dbReference type="InterPro" id="IPR017968">
    <property type="entry name" value="Acylphosphatase_CS"/>
</dbReference>
<gene>
    <name evidence="8" type="ORF">H0S73_16460</name>
</gene>
<sequence>MMTAHRTSHVLIHGRVQGVSFRAWTQHQAQLHGLKGWVRNRRDGTVEAVFSGPENLVEVMLKACHEGPAGSRVDKVEVLNQGAPEYDVSGRFEVRGTA</sequence>
<evidence type="ECO:0000256" key="1">
    <source>
        <dbReference type="ARBA" id="ARBA00005614"/>
    </source>
</evidence>
<feature type="active site" evidence="4">
    <location>
        <position position="40"/>
    </location>
</feature>
<feature type="domain" description="Acylphosphatase-like" evidence="7">
    <location>
        <begin position="7"/>
        <end position="96"/>
    </location>
</feature>
<dbReference type="Gene3D" id="3.30.70.100">
    <property type="match status" value="1"/>
</dbReference>
<dbReference type="PRINTS" id="PR00112">
    <property type="entry name" value="ACYLPHPHTASE"/>
</dbReference>
<evidence type="ECO:0000256" key="3">
    <source>
        <dbReference type="ARBA" id="ARBA00047645"/>
    </source>
</evidence>
<organism evidence="8 9">
    <name type="scientific">Microvirga mediterraneensis</name>
    <dbReference type="NCBI Taxonomy" id="2754695"/>
    <lineage>
        <taxon>Bacteria</taxon>
        <taxon>Pseudomonadati</taxon>
        <taxon>Pseudomonadota</taxon>
        <taxon>Alphaproteobacteria</taxon>
        <taxon>Hyphomicrobiales</taxon>
        <taxon>Methylobacteriaceae</taxon>
        <taxon>Microvirga</taxon>
    </lineage>
</organism>
<keyword evidence="4 5" id="KW-0378">Hydrolase</keyword>
<evidence type="ECO:0000256" key="5">
    <source>
        <dbReference type="RuleBase" id="RU000553"/>
    </source>
</evidence>
<dbReference type="GO" id="GO:0003998">
    <property type="term" value="F:acylphosphatase activity"/>
    <property type="evidence" value="ECO:0007669"/>
    <property type="project" value="UniProtKB-EC"/>
</dbReference>
<comment type="similarity">
    <text evidence="1 6">Belongs to the acylphosphatase family.</text>
</comment>
<evidence type="ECO:0000256" key="4">
    <source>
        <dbReference type="PROSITE-ProRule" id="PRU00520"/>
    </source>
</evidence>
<dbReference type="InterPro" id="IPR036046">
    <property type="entry name" value="Acylphosphatase-like_dom_sf"/>
</dbReference>
<dbReference type="PANTHER" id="PTHR47268:SF4">
    <property type="entry name" value="ACYLPHOSPHATASE"/>
    <property type="match status" value="1"/>
</dbReference>
<dbReference type="InterPro" id="IPR020456">
    <property type="entry name" value="Acylphosphatase"/>
</dbReference>
<dbReference type="PROSITE" id="PS00150">
    <property type="entry name" value="ACYLPHOSPHATASE_1"/>
    <property type="match status" value="1"/>
</dbReference>
<dbReference type="AlphaFoldDB" id="A0A838BRT7"/>
<evidence type="ECO:0000313" key="8">
    <source>
        <dbReference type="EMBL" id="MBA1157705.1"/>
    </source>
</evidence>
<name>A0A838BRT7_9HYPH</name>
<dbReference type="PROSITE" id="PS51160">
    <property type="entry name" value="ACYLPHOSPHATASE_3"/>
    <property type="match status" value="1"/>
</dbReference>
<dbReference type="PROSITE" id="PS00151">
    <property type="entry name" value="ACYLPHOSPHATASE_2"/>
    <property type="match status" value="1"/>
</dbReference>
<dbReference type="NCBIfam" id="NF010996">
    <property type="entry name" value="PRK14421.1"/>
    <property type="match status" value="1"/>
</dbReference>
<keyword evidence="9" id="KW-1185">Reference proteome</keyword>
<feature type="active site" evidence="4">
    <location>
        <position position="22"/>
    </location>
</feature>
<proteinExistence type="inferred from homology"/>
<evidence type="ECO:0000256" key="6">
    <source>
        <dbReference type="RuleBase" id="RU004168"/>
    </source>
</evidence>
<accession>A0A838BRT7</accession>
<dbReference type="SUPFAM" id="SSF54975">
    <property type="entry name" value="Acylphosphatase/BLUF domain-like"/>
    <property type="match status" value="1"/>
</dbReference>
<evidence type="ECO:0000256" key="2">
    <source>
        <dbReference type="ARBA" id="ARBA00012150"/>
    </source>
</evidence>
<comment type="caution">
    <text evidence="8">The sequence shown here is derived from an EMBL/GenBank/DDBJ whole genome shotgun (WGS) entry which is preliminary data.</text>
</comment>
<dbReference type="RefSeq" id="WP_181053159.1">
    <property type="nucleotide sequence ID" value="NZ_JACDXJ010000001.1"/>
</dbReference>
<dbReference type="EC" id="3.6.1.7" evidence="2 4"/>
<protein>
    <recommendedName>
        <fullName evidence="2 4">Acylphosphatase</fullName>
        <ecNumber evidence="2 4">3.6.1.7</ecNumber>
    </recommendedName>
</protein>
<dbReference type="Pfam" id="PF00708">
    <property type="entry name" value="Acylphosphatase"/>
    <property type="match status" value="1"/>
</dbReference>
<evidence type="ECO:0000259" key="7">
    <source>
        <dbReference type="PROSITE" id="PS51160"/>
    </source>
</evidence>